<dbReference type="EMBL" id="CP010978">
    <property type="protein sequence ID" value="AJQ28591.1"/>
    <property type="molecule type" value="Genomic_DNA"/>
</dbReference>
<dbReference type="GO" id="GO:0006002">
    <property type="term" value="P:fructose 6-phosphate metabolic process"/>
    <property type="evidence" value="ECO:0007669"/>
    <property type="project" value="InterPro"/>
</dbReference>
<dbReference type="Gene3D" id="3.40.50.460">
    <property type="entry name" value="Phosphofructokinase domain"/>
    <property type="match status" value="1"/>
</dbReference>
<dbReference type="PIRSF" id="PIRSF036483">
    <property type="entry name" value="PFK_XF0274"/>
    <property type="match status" value="1"/>
</dbReference>
<feature type="binding site" evidence="6">
    <location>
        <begin position="137"/>
        <end position="139"/>
    </location>
    <ligand>
        <name>substrate</name>
    </ligand>
</feature>
<feature type="binding site" evidence="6">
    <location>
        <begin position="182"/>
        <end position="184"/>
    </location>
    <ligand>
        <name>substrate</name>
    </ligand>
</feature>
<comment type="subunit">
    <text evidence="6">Homodimer.</text>
</comment>
<dbReference type="RefSeq" id="WP_007958286.1">
    <property type="nucleotide sequence ID" value="NZ_CP010978.1"/>
</dbReference>
<dbReference type="GO" id="GO:0047334">
    <property type="term" value="F:diphosphate-fructose-6-phosphate 1-phosphotransferase activity"/>
    <property type="evidence" value="ECO:0007669"/>
    <property type="project" value="UniProtKB-EC"/>
</dbReference>
<keyword evidence="6" id="KW-0324">Glycolysis</keyword>
<dbReference type="KEGG" id="pft:JBW_03250"/>
<reference evidence="9" key="2">
    <citation type="submission" date="2015-02" db="EMBL/GenBank/DDBJ databases">
        <title>Complete Genome Sequence of Pelosinus fermentans JBW45.</title>
        <authorList>
            <person name="De Leon K.B."/>
            <person name="Utturkar S.M."/>
            <person name="Camilleri L.B."/>
            <person name="Arkin A.P."/>
            <person name="Fields M.W."/>
            <person name="Brown S.D."/>
            <person name="Wall J.D."/>
        </authorList>
    </citation>
    <scope>NUCLEOTIDE SEQUENCE [LARGE SCALE GENOMIC DNA]</scope>
    <source>
        <strain evidence="9">JBW45</strain>
    </source>
</reference>
<evidence type="ECO:0000313" key="9">
    <source>
        <dbReference type="Proteomes" id="UP000005361"/>
    </source>
</evidence>
<comment type="catalytic activity">
    <reaction evidence="6">
        <text>beta-D-fructose 6-phosphate + diphosphate = beta-D-fructose 1,6-bisphosphate + phosphate + H(+)</text>
        <dbReference type="Rhea" id="RHEA:13613"/>
        <dbReference type="ChEBI" id="CHEBI:15378"/>
        <dbReference type="ChEBI" id="CHEBI:32966"/>
        <dbReference type="ChEBI" id="CHEBI:33019"/>
        <dbReference type="ChEBI" id="CHEBI:43474"/>
        <dbReference type="ChEBI" id="CHEBI:57634"/>
        <dbReference type="EC" id="2.7.1.90"/>
    </reaction>
</comment>
<dbReference type="NCBIfam" id="NF010675">
    <property type="entry name" value="PRK14072.1"/>
    <property type="match status" value="1"/>
</dbReference>
<evidence type="ECO:0000256" key="3">
    <source>
        <dbReference type="ARBA" id="ARBA00022723"/>
    </source>
</evidence>
<dbReference type="InterPro" id="IPR022953">
    <property type="entry name" value="ATP_PFK"/>
</dbReference>
<evidence type="ECO:0000256" key="5">
    <source>
        <dbReference type="ARBA" id="ARBA00022842"/>
    </source>
</evidence>
<dbReference type="InterPro" id="IPR050929">
    <property type="entry name" value="PFKA"/>
</dbReference>
<keyword evidence="2 6" id="KW-0808">Transferase</keyword>
<dbReference type="OrthoDB" id="9802503at2"/>
<comment type="pathway">
    <text evidence="6">Carbohydrate degradation; glycolysis; D-glyceraldehyde 3-phosphate and glycerone phosphate from D-glucose: step 3/4.</text>
</comment>
<protein>
    <recommendedName>
        <fullName evidence="6">Pyrophosphate--fructose 6-phosphate 1-phosphotransferase</fullName>
        <ecNumber evidence="6">2.7.1.90</ecNumber>
    </recommendedName>
    <alternativeName>
        <fullName evidence="6">6-phosphofructokinase, pyrophosphate dependent</fullName>
    </alternativeName>
    <alternativeName>
        <fullName evidence="6">PPi-dependent phosphofructokinase</fullName>
        <shortName evidence="6">PPi-PFK</shortName>
    </alternativeName>
    <alternativeName>
        <fullName evidence="6">Pyrophosphate-dependent 6-phosphofructose-1-kinase</fullName>
    </alternativeName>
</protein>
<accession>I9NPP8</accession>
<gene>
    <name evidence="6" type="primary">pfp</name>
    <name evidence="8" type="ORF">JBW_03250</name>
</gene>
<feature type="binding site" evidence="6">
    <location>
        <position position="111"/>
    </location>
    <ligand>
        <name>Mg(2+)</name>
        <dbReference type="ChEBI" id="CHEBI:18420"/>
        <note>catalytic</note>
    </ligand>
</feature>
<dbReference type="Pfam" id="PF00365">
    <property type="entry name" value="PFK"/>
    <property type="match status" value="1"/>
</dbReference>
<dbReference type="SUPFAM" id="SSF53784">
    <property type="entry name" value="Phosphofructokinase"/>
    <property type="match status" value="1"/>
</dbReference>
<dbReference type="AlphaFoldDB" id="I9NPP8"/>
<sequence length="389" mass="42432">MYESSGANLLIVHGGGPTAVINASLYGAIEEAKKHKEIAEIYGAMGGVAGILEEKFINFRNQSTSNIELLPYTPASAIGTSRKELYDADYEKIVKVLVKNNIKYLLFNGGNGSMDTCGKIHNATKQYDIRVIGIPKTIDNDIAITDHAPGFGSAARYIAASTAEVSQDIKALPIHVCVIEAMGRNAGWITAASALARRSRGDAPHLIYLPERPFNQNEFLEDVKKLYDELGGVVVVVSEGLKNDKGESIVPPVFTQGRSVYFGDVSSYLSLLIIKELGIKSRCEKPGILGRASIAYQSSIDRQEAIQVGAYSVEAAIKGETGKMVGFNRISTVPYKCELTLIPIAEVMMHEKKMPDNFINDRGNDVTAEFVEYCRPLIGDPLAQFTNFR</sequence>
<dbReference type="EC" id="2.7.1.90" evidence="6"/>
<dbReference type="GO" id="GO:0046872">
    <property type="term" value="F:metal ion binding"/>
    <property type="evidence" value="ECO:0007669"/>
    <property type="project" value="UniProtKB-KW"/>
</dbReference>
<keyword evidence="6" id="KW-0963">Cytoplasm</keyword>
<comment type="function">
    <text evidence="6">Catalyzes the phosphorylation of D-fructose 6-phosphate, the first committing step of glycolysis. Uses inorganic phosphate (PPi) as phosphoryl donor instead of ATP like common ATP-dependent phosphofructokinases (ATP-PFKs), which renders the reaction reversible, and can thus function both in glycolysis and gluconeogenesis. Consistently, PPi-PFK can replace the enzymes of both the forward (ATP-PFK) and reverse (fructose-bisphosphatase (FBPase)) reactions.</text>
</comment>
<feature type="domain" description="Phosphofructokinase" evidence="7">
    <location>
        <begin position="9"/>
        <end position="315"/>
    </location>
</feature>
<evidence type="ECO:0000256" key="4">
    <source>
        <dbReference type="ARBA" id="ARBA00022777"/>
    </source>
</evidence>
<reference evidence="8 9" key="1">
    <citation type="journal article" date="2015" name="Genome Announc.">
        <title>Complete Genome Sequence of Pelosinus fermentans JBW45, a Member of a Remarkably Competitive Group of Negativicutes in the Firmicutes Phylum.</title>
        <authorList>
            <person name="De Leon K.B."/>
            <person name="Utturkar S.M."/>
            <person name="Camilleri L.B."/>
            <person name="Elias D.A."/>
            <person name="Arkin A.P."/>
            <person name="Fields M.W."/>
            <person name="Brown S.D."/>
            <person name="Wall J.D."/>
        </authorList>
    </citation>
    <scope>NUCLEOTIDE SEQUENCE [LARGE SCALE GENOMIC DNA]</scope>
    <source>
        <strain evidence="8 9">JBW45</strain>
    </source>
</reference>
<comment type="cofactor">
    <cofactor evidence="1 6">
        <name>Mg(2+)</name>
        <dbReference type="ChEBI" id="CHEBI:18420"/>
    </cofactor>
</comment>
<comment type="activity regulation">
    <text evidence="6">Non-allosteric.</text>
</comment>
<dbReference type="HOGENOM" id="CLU_020655_1_1_9"/>
<evidence type="ECO:0000313" key="8">
    <source>
        <dbReference type="EMBL" id="AJQ28591.1"/>
    </source>
</evidence>
<evidence type="ECO:0000259" key="7">
    <source>
        <dbReference type="Pfam" id="PF00365"/>
    </source>
</evidence>
<dbReference type="GO" id="GO:0005737">
    <property type="term" value="C:cytoplasm"/>
    <property type="evidence" value="ECO:0007669"/>
    <property type="project" value="UniProtKB-SubCell"/>
</dbReference>
<keyword evidence="4 6" id="KW-0418">Kinase</keyword>
<dbReference type="Proteomes" id="UP000005361">
    <property type="component" value="Chromosome"/>
</dbReference>
<dbReference type="GO" id="GO:0003872">
    <property type="term" value="F:6-phosphofructokinase activity"/>
    <property type="evidence" value="ECO:0007669"/>
    <property type="project" value="UniProtKB-UniRule"/>
</dbReference>
<feature type="site" description="Important for catalytic activity; stabilizes the transition state when the phosphoryl donor is PPi" evidence="6">
    <location>
        <position position="136"/>
    </location>
</feature>
<evidence type="ECO:0000256" key="1">
    <source>
        <dbReference type="ARBA" id="ARBA00001946"/>
    </source>
</evidence>
<feature type="active site" description="Proton acceptor" evidence="6">
    <location>
        <position position="139"/>
    </location>
</feature>
<dbReference type="Gene3D" id="3.40.50.450">
    <property type="match status" value="1"/>
</dbReference>
<dbReference type="PRINTS" id="PR00476">
    <property type="entry name" value="PHFRCTKINASE"/>
</dbReference>
<comment type="caution">
    <text evidence="6">Lacks conserved residue(s) required for the propagation of feature annotation.</text>
</comment>
<proteinExistence type="inferred from homology"/>
<evidence type="ECO:0000256" key="2">
    <source>
        <dbReference type="ARBA" id="ARBA00022679"/>
    </source>
</evidence>
<dbReference type="InterPro" id="IPR035966">
    <property type="entry name" value="PKF_sf"/>
</dbReference>
<dbReference type="STRING" id="1192197.JBW_03250"/>
<comment type="subcellular location">
    <subcellularLocation>
        <location evidence="6">Cytoplasm</location>
    </subcellularLocation>
</comment>
<name>I9NPP8_9FIRM</name>
<dbReference type="HAMAP" id="MF_01978">
    <property type="entry name" value="Phosphofructokinase_II_B2"/>
    <property type="match status" value="1"/>
</dbReference>
<dbReference type="UniPathway" id="UPA00109">
    <property type="reaction ID" value="UER00182"/>
</dbReference>
<keyword evidence="5 6" id="KW-0460">Magnesium</keyword>
<dbReference type="InterPro" id="IPR000023">
    <property type="entry name" value="Phosphofructokinase_dom"/>
</dbReference>
<dbReference type="InterPro" id="IPR011404">
    <property type="entry name" value="PPi-PFK"/>
</dbReference>
<evidence type="ECO:0000256" key="6">
    <source>
        <dbReference type="HAMAP-Rule" id="MF_01978"/>
    </source>
</evidence>
<organism evidence="8 9">
    <name type="scientific">Pelosinus fermentans JBW45</name>
    <dbReference type="NCBI Taxonomy" id="1192197"/>
    <lineage>
        <taxon>Bacteria</taxon>
        <taxon>Bacillati</taxon>
        <taxon>Bacillota</taxon>
        <taxon>Negativicutes</taxon>
        <taxon>Selenomonadales</taxon>
        <taxon>Sporomusaceae</taxon>
        <taxon>Pelosinus</taxon>
    </lineage>
</organism>
<keyword evidence="3 6" id="KW-0479">Metal-binding</keyword>
<feature type="binding site" evidence="6">
    <location>
        <position position="239"/>
    </location>
    <ligand>
        <name>substrate</name>
    </ligand>
</feature>
<dbReference type="PANTHER" id="PTHR45770">
    <property type="entry name" value="ATP-DEPENDENT 6-PHOSPHOFRUCTOKINASE 1"/>
    <property type="match status" value="1"/>
</dbReference>
<comment type="similarity">
    <text evidence="6">Belongs to the phosphofructokinase type A (PFKA) family. PPi-dependent PFK group II subfamily. Clade 'B2' sub-subfamily.</text>
</comment>
<feature type="binding site" evidence="6">
    <location>
        <position position="16"/>
    </location>
    <ligand>
        <name>diphosphate</name>
        <dbReference type="ChEBI" id="CHEBI:33019"/>
    </ligand>
</feature>